<dbReference type="GO" id="GO:0005758">
    <property type="term" value="C:mitochondrial intermembrane space"/>
    <property type="evidence" value="ECO:0007669"/>
    <property type="project" value="InterPro"/>
</dbReference>
<dbReference type="EMBL" id="AAZO01004636">
    <property type="status" value="NOT_ANNOTATED_CDS"/>
    <property type="molecule type" value="Genomic_DNA"/>
</dbReference>
<dbReference type="OrthoDB" id="5586401at2759"/>
<name>E0VR98_PEDHC</name>
<dbReference type="InParanoid" id="E0VR98"/>
<evidence type="ECO:0000313" key="2">
    <source>
        <dbReference type="EnsemblMetazoa" id="PHUM395720-PA"/>
    </source>
</evidence>
<evidence type="ECO:0000313" key="3">
    <source>
        <dbReference type="Proteomes" id="UP000009046"/>
    </source>
</evidence>
<reference evidence="1" key="2">
    <citation type="submission" date="2007-04" db="EMBL/GenBank/DDBJ databases">
        <title>The genome of the human body louse.</title>
        <authorList>
            <consortium name="The Human Body Louse Genome Consortium"/>
            <person name="Kirkness E."/>
            <person name="Walenz B."/>
            <person name="Hass B."/>
            <person name="Bruggner R."/>
            <person name="Strausberg R."/>
        </authorList>
    </citation>
    <scope>NUCLEOTIDE SEQUENCE</scope>
    <source>
        <strain evidence="1">USDA</strain>
    </source>
</reference>
<dbReference type="STRING" id="121224.E0VR98"/>
<dbReference type="GeneID" id="8237704"/>
<dbReference type="VEuPathDB" id="VectorBase:PHUM395720"/>
<dbReference type="CTD" id="8237704"/>
<dbReference type="HOGENOM" id="CLU_169171_2_1_1"/>
<gene>
    <name evidence="2" type="primary">8237704</name>
    <name evidence="1" type="ORF">Phum_PHUM395720</name>
</gene>
<dbReference type="OMA" id="MIARTGC"/>
<dbReference type="Proteomes" id="UP000009046">
    <property type="component" value="Unassembled WGS sequence"/>
</dbReference>
<reference evidence="1" key="1">
    <citation type="submission" date="2007-04" db="EMBL/GenBank/DDBJ databases">
        <title>Annotation of Pediculus humanus corporis strain USDA.</title>
        <authorList>
            <person name="Kirkness E."/>
            <person name="Hannick L."/>
            <person name="Hass B."/>
            <person name="Bruggner R."/>
            <person name="Lawson D."/>
            <person name="Bidwell S."/>
            <person name="Joardar V."/>
            <person name="Caler E."/>
            <person name="Walenz B."/>
            <person name="Inman J."/>
            <person name="Schobel S."/>
            <person name="Galinsky K."/>
            <person name="Amedeo P."/>
            <person name="Strausberg R."/>
        </authorList>
    </citation>
    <scope>NUCLEOTIDE SEQUENCE</scope>
    <source>
        <strain evidence="1">USDA</strain>
    </source>
</reference>
<organism>
    <name type="scientific">Pediculus humanus subsp. corporis</name>
    <name type="common">Body louse</name>
    <dbReference type="NCBI Taxonomy" id="121224"/>
    <lineage>
        <taxon>Eukaryota</taxon>
        <taxon>Metazoa</taxon>
        <taxon>Ecdysozoa</taxon>
        <taxon>Arthropoda</taxon>
        <taxon>Hexapoda</taxon>
        <taxon>Insecta</taxon>
        <taxon>Pterygota</taxon>
        <taxon>Neoptera</taxon>
        <taxon>Paraneoptera</taxon>
        <taxon>Psocodea</taxon>
        <taxon>Troctomorpha</taxon>
        <taxon>Phthiraptera</taxon>
        <taxon>Anoplura</taxon>
        <taxon>Pediculidae</taxon>
        <taxon>Pediculus</taxon>
    </lineage>
</organism>
<dbReference type="eggNOG" id="KOG4138">
    <property type="taxonomic scope" value="Eukaryota"/>
</dbReference>
<keyword evidence="3" id="KW-1185">Reference proteome</keyword>
<dbReference type="PANTHER" id="PTHR13639">
    <property type="entry name" value="CYTOCHROME C OXIDASE ASSEMBLY FACTOR 4 HOMOLOG, MITOCHONDRIAL"/>
    <property type="match status" value="1"/>
</dbReference>
<dbReference type="AlphaFoldDB" id="E0VR98"/>
<dbReference type="RefSeq" id="XP_002428642.1">
    <property type="nucleotide sequence ID" value="XM_002428597.1"/>
</dbReference>
<evidence type="ECO:0000313" key="1">
    <source>
        <dbReference type="EMBL" id="EEB15904.1"/>
    </source>
</evidence>
<dbReference type="PANTHER" id="PTHR13639:SF2">
    <property type="entry name" value="CYTOCHROME C OXIDASE ASSEMBLY FACTOR 4 HOMOLOG, MITOCHONDRIAL"/>
    <property type="match status" value="1"/>
</dbReference>
<dbReference type="GO" id="GO:0033617">
    <property type="term" value="P:mitochondrial respiratory chain complex IV assembly"/>
    <property type="evidence" value="ECO:0007669"/>
    <property type="project" value="InterPro"/>
</dbReference>
<dbReference type="KEGG" id="phu:Phum_PHUM395720"/>
<proteinExistence type="predicted"/>
<dbReference type="EnsemblMetazoa" id="PHUM395720-RA">
    <property type="protein sequence ID" value="PHUM395720-PA"/>
    <property type="gene ID" value="PHUM395720"/>
</dbReference>
<reference evidence="2" key="3">
    <citation type="submission" date="2020-05" db="UniProtKB">
        <authorList>
            <consortium name="EnsemblMetazoa"/>
        </authorList>
    </citation>
    <scope>IDENTIFICATION</scope>
    <source>
        <strain evidence="2">USDA</strain>
    </source>
</reference>
<protein>
    <submittedName>
        <fullName evidence="1">Predicted protein</fullName>
    </submittedName>
</protein>
<dbReference type="InterPro" id="IPR039870">
    <property type="entry name" value="Coa4-like"/>
</dbReference>
<sequence length="68" mass="8127">MTIPESKHNVVEDEDQLEKLMKRTGCLELHYKIQECIAEKQDWRKCQTEVHDFKKCMDEYKSRGGPKN</sequence>
<accession>E0VR98</accession>
<dbReference type="EMBL" id="DS235459">
    <property type="protein sequence ID" value="EEB15904.1"/>
    <property type="molecule type" value="Genomic_DNA"/>
</dbReference>